<comment type="caution">
    <text evidence="2">The sequence shown here is derived from an EMBL/GenBank/DDBJ whole genome shotgun (WGS) entry which is preliminary data.</text>
</comment>
<dbReference type="InterPro" id="IPR044526">
    <property type="entry name" value="NAKR1-3"/>
</dbReference>
<dbReference type="PANTHER" id="PTHR46119">
    <property type="entry name" value="OS08G0405700 PROTEIN"/>
    <property type="match status" value="1"/>
</dbReference>
<feature type="compositionally biased region" description="Basic residues" evidence="1">
    <location>
        <begin position="41"/>
        <end position="50"/>
    </location>
</feature>
<proteinExistence type="predicted"/>
<dbReference type="AlphaFoldDB" id="A0AAV6XXP9"/>
<evidence type="ECO:0000313" key="3">
    <source>
        <dbReference type="Proteomes" id="UP000826271"/>
    </source>
</evidence>
<dbReference type="PANTHER" id="PTHR46119:SF12">
    <property type="entry name" value="PROTEIN SODIUM POTASSIUM ROOT DEFECTIVE 3"/>
    <property type="match status" value="1"/>
</dbReference>
<keyword evidence="3" id="KW-1185">Reference proteome</keyword>
<gene>
    <name evidence="2" type="ORF">BUALT_Bualt02G0057400</name>
</gene>
<name>A0AAV6XXP9_9LAMI</name>
<dbReference type="EMBL" id="WHWC01000002">
    <property type="protein sequence ID" value="KAG8387786.1"/>
    <property type="molecule type" value="Genomic_DNA"/>
</dbReference>
<feature type="region of interest" description="Disordered" evidence="1">
    <location>
        <begin position="1"/>
        <end position="75"/>
    </location>
</feature>
<dbReference type="Proteomes" id="UP000826271">
    <property type="component" value="Unassembled WGS sequence"/>
</dbReference>
<protein>
    <submittedName>
        <fullName evidence="2">Uncharacterized protein</fullName>
    </submittedName>
</protein>
<feature type="compositionally biased region" description="Basic and acidic residues" evidence="1">
    <location>
        <begin position="13"/>
        <end position="23"/>
    </location>
</feature>
<evidence type="ECO:0000256" key="1">
    <source>
        <dbReference type="SAM" id="MobiDB-lite"/>
    </source>
</evidence>
<accession>A0AAV6XXP9</accession>
<evidence type="ECO:0000313" key="2">
    <source>
        <dbReference type="EMBL" id="KAG8387786.1"/>
    </source>
</evidence>
<organism evidence="2 3">
    <name type="scientific">Buddleja alternifolia</name>
    <dbReference type="NCBI Taxonomy" id="168488"/>
    <lineage>
        <taxon>Eukaryota</taxon>
        <taxon>Viridiplantae</taxon>
        <taxon>Streptophyta</taxon>
        <taxon>Embryophyta</taxon>
        <taxon>Tracheophyta</taxon>
        <taxon>Spermatophyta</taxon>
        <taxon>Magnoliopsida</taxon>
        <taxon>eudicotyledons</taxon>
        <taxon>Gunneridae</taxon>
        <taxon>Pentapetalae</taxon>
        <taxon>asterids</taxon>
        <taxon>lamiids</taxon>
        <taxon>Lamiales</taxon>
        <taxon>Scrophulariaceae</taxon>
        <taxon>Buddlejeae</taxon>
        <taxon>Buddleja</taxon>
    </lineage>
</organism>
<sequence>MDHRSLLRPGSKPIDRPVHRLGDTPKAPCYSQLPIDPSRPFYHHKTRKSTSAKQTEILRRKSSADVDDLASPQNSSRYLLSDKPFMDYIFDSEKSLVSSQPFKDDNNNNNYKRFNLDGKFPAFRSLSTRSYESPVYKPSYNDGGANKNLPKRLSDHLSVQKSSSNNHQVVDLRVSIHCKGCEGKLRKYISRMEDTNHASIDVITSDSQHKISSLSSSAKAPPTLQFGSLEPAMVKVPLANEGTMREENSNDKFEEEGEWILVTRKRRQRRCIDELHPLFSKKSYSPTVGKPNPVKVLKTPHVNFKKSSKSNHRTLVTLDDFFPKKFFESKEALPLKASTSSHVGENQAKSVVVGHIPQVNPKGKEIVADVHVQPGNTSKIQPKVTRSNDYQVMAQRLIMPITKINSSPPNDSLPAKISCQKLQGTFSPKVYKLLEKSGYDFSNPSGLRKLEPELTGEKIHGLTKAQHKLRKQGYQVDQPKTGLGFALAEPPSDDRVSVFDRLSTPIARPSVFGRLGSSSRIPNVQDRLGASSIP</sequence>
<reference evidence="2" key="1">
    <citation type="submission" date="2019-10" db="EMBL/GenBank/DDBJ databases">
        <authorList>
            <person name="Zhang R."/>
            <person name="Pan Y."/>
            <person name="Wang J."/>
            <person name="Ma R."/>
            <person name="Yu S."/>
        </authorList>
    </citation>
    <scope>NUCLEOTIDE SEQUENCE</scope>
    <source>
        <strain evidence="2">LA-IB0</strain>
        <tissue evidence="2">Leaf</tissue>
    </source>
</reference>